<sequence length="192" mass="20266">MNNTDRLLPSRPSLQPFFTSSRIAGNRSASNATPASPFATRTALPYASLVPATSANSGLCGPWPSGPAGIANTELRLAWHGVADVSLVGARQRLAAPRVDARALGQPVRRVQRSKVPRRVVGGVVLVGIARVARASASKHARRLLPELSQARLRVRAHDEQARGVGVDDDGCEAAVGDVTSPRMFGYRGMGT</sequence>
<feature type="region of interest" description="Disordered" evidence="1">
    <location>
        <begin position="1"/>
        <end position="37"/>
    </location>
</feature>
<evidence type="ECO:0000313" key="3">
    <source>
        <dbReference type="Proteomes" id="UP000236621"/>
    </source>
</evidence>
<evidence type="ECO:0000313" key="2">
    <source>
        <dbReference type="EMBL" id="PNY29065.1"/>
    </source>
</evidence>
<reference evidence="2 3" key="1">
    <citation type="submission" date="2017-08" db="EMBL/GenBank/DDBJ databases">
        <title>Harnessing the power of phylogenomics to disentangle the directionality and signatures of interkingdom host jumping in the parasitic fungal genus Tolypocladium.</title>
        <authorList>
            <person name="Quandt C.A."/>
            <person name="Patterson W."/>
            <person name="Spatafora J.W."/>
        </authorList>
    </citation>
    <scope>NUCLEOTIDE SEQUENCE [LARGE SCALE GENOMIC DNA]</scope>
    <source>
        <strain evidence="2 3">CBS 113982</strain>
    </source>
</reference>
<evidence type="ECO:0000256" key="1">
    <source>
        <dbReference type="SAM" id="MobiDB-lite"/>
    </source>
</evidence>
<dbReference type="Proteomes" id="UP000236621">
    <property type="component" value="Unassembled WGS sequence"/>
</dbReference>
<proteinExistence type="predicted"/>
<gene>
    <name evidence="2" type="ORF">TCAP_01008</name>
</gene>
<dbReference type="EMBL" id="NRSZ01000157">
    <property type="protein sequence ID" value="PNY29065.1"/>
    <property type="molecule type" value="Genomic_DNA"/>
</dbReference>
<comment type="caution">
    <text evidence="2">The sequence shown here is derived from an EMBL/GenBank/DDBJ whole genome shotgun (WGS) entry which is preliminary data.</text>
</comment>
<protein>
    <submittedName>
        <fullName evidence="2">Uncharacterized protein</fullName>
    </submittedName>
</protein>
<accession>A0A2K3QNF9</accession>
<dbReference type="AlphaFoldDB" id="A0A2K3QNF9"/>
<feature type="compositionally biased region" description="Polar residues" evidence="1">
    <location>
        <begin position="12"/>
        <end position="34"/>
    </location>
</feature>
<name>A0A2K3QNF9_9HYPO</name>
<organism evidence="2 3">
    <name type="scientific">Tolypocladium capitatum</name>
    <dbReference type="NCBI Taxonomy" id="45235"/>
    <lineage>
        <taxon>Eukaryota</taxon>
        <taxon>Fungi</taxon>
        <taxon>Dikarya</taxon>
        <taxon>Ascomycota</taxon>
        <taxon>Pezizomycotina</taxon>
        <taxon>Sordariomycetes</taxon>
        <taxon>Hypocreomycetidae</taxon>
        <taxon>Hypocreales</taxon>
        <taxon>Ophiocordycipitaceae</taxon>
        <taxon>Tolypocladium</taxon>
    </lineage>
</organism>
<keyword evidence="3" id="KW-1185">Reference proteome</keyword>